<dbReference type="RefSeq" id="WP_095720641.1">
    <property type="nucleotide sequence ID" value="NZ_NTFS01000033.1"/>
</dbReference>
<evidence type="ECO:0000313" key="1">
    <source>
        <dbReference type="EMBL" id="PAX59856.1"/>
    </source>
</evidence>
<accession>A0A2A2TMT1</accession>
<dbReference type="AlphaFoldDB" id="A0A2A2TMT1"/>
<proteinExistence type="predicted"/>
<dbReference type="Proteomes" id="UP000218238">
    <property type="component" value="Unassembled WGS sequence"/>
</dbReference>
<reference evidence="1 2" key="1">
    <citation type="submission" date="2017-08" db="EMBL/GenBank/DDBJ databases">
        <title>Draft genome sequence of filamentous cyanobacterium Calothrix elsteri CCALA 953.</title>
        <authorList>
            <person name="Gagunashvili A.N."/>
            <person name="Elster J."/>
            <person name="Andresson O.S."/>
        </authorList>
    </citation>
    <scope>NUCLEOTIDE SEQUENCE [LARGE SCALE GENOMIC DNA]</scope>
    <source>
        <strain evidence="1 2">CCALA 953</strain>
    </source>
</reference>
<comment type="caution">
    <text evidence="1">The sequence shown here is derived from an EMBL/GenBank/DDBJ whole genome shotgun (WGS) entry which is preliminary data.</text>
</comment>
<protein>
    <submittedName>
        <fullName evidence="1">Uncharacterized protein</fullName>
    </submittedName>
</protein>
<keyword evidence="2" id="KW-1185">Reference proteome</keyword>
<dbReference type="EMBL" id="NTFS01000033">
    <property type="protein sequence ID" value="PAX59856.1"/>
    <property type="molecule type" value="Genomic_DNA"/>
</dbReference>
<evidence type="ECO:0000313" key="2">
    <source>
        <dbReference type="Proteomes" id="UP000218238"/>
    </source>
</evidence>
<gene>
    <name evidence="1" type="ORF">CK510_04960</name>
</gene>
<name>A0A2A2TMT1_9CYAN</name>
<organism evidence="1 2">
    <name type="scientific">Brunnivagina elsteri CCALA 953</name>
    <dbReference type="NCBI Taxonomy" id="987040"/>
    <lineage>
        <taxon>Bacteria</taxon>
        <taxon>Bacillati</taxon>
        <taxon>Cyanobacteriota</taxon>
        <taxon>Cyanophyceae</taxon>
        <taxon>Nostocales</taxon>
        <taxon>Calotrichaceae</taxon>
        <taxon>Brunnivagina</taxon>
    </lineage>
</organism>
<sequence>MIEKGVRAVRGNSIEESGIYPVKNSNKPGFSTQKILIQQDKTKKPGLSANDKTRNNAFYLLCRLMLGY</sequence>